<organism evidence="2 3">
    <name type="scientific">candidate division WOR-1 bacterium DG_54_3</name>
    <dbReference type="NCBI Taxonomy" id="1703775"/>
    <lineage>
        <taxon>Bacteria</taxon>
        <taxon>Bacillati</taxon>
        <taxon>Saganbacteria</taxon>
    </lineage>
</organism>
<dbReference type="EMBL" id="LIZX01000135">
    <property type="protein sequence ID" value="KPJ65108.1"/>
    <property type="molecule type" value="Genomic_DNA"/>
</dbReference>
<keyword evidence="1" id="KW-0732">Signal</keyword>
<gene>
    <name evidence="2" type="ORF">AMJ44_10965</name>
</gene>
<reference evidence="2 3" key="1">
    <citation type="journal article" date="2015" name="Microbiome">
        <title>Genomic resolution of linkages in carbon, nitrogen, and sulfur cycling among widespread estuary sediment bacteria.</title>
        <authorList>
            <person name="Baker B.J."/>
            <person name="Lazar C.S."/>
            <person name="Teske A.P."/>
            <person name="Dick G.J."/>
        </authorList>
    </citation>
    <scope>NUCLEOTIDE SEQUENCE [LARGE SCALE GENOMIC DNA]</scope>
    <source>
        <strain evidence="2">DG_54_3</strain>
    </source>
</reference>
<evidence type="ECO:0000256" key="1">
    <source>
        <dbReference type="SAM" id="SignalP"/>
    </source>
</evidence>
<feature type="chain" id="PRO_5006640211" description="SD-repeat containing protein B domain-containing protein" evidence="1">
    <location>
        <begin position="22"/>
        <end position="564"/>
    </location>
</feature>
<name>A0A0S7XRW5_UNCSA</name>
<accession>A0A0S7XRW5</accession>
<proteinExistence type="predicted"/>
<sequence>MKARFCIIFLTILGLTCPVTSDQARSLYGTILYEGTDQGPIKVLLYRLHESSEGKVRRLSKRDVYGAEDPYKILTLDKPGSYYFSNLPAKNYSVVAFMDVDKDGRLDFNPPEPLGWYASQPGGRYSLIDLTESDQRNVDCLLRTPAPFPGKDKRIEHGALRWIHGLPVLQLWGTANERGYAHGYLVGKQIIDFFEFYIVEDSWNSAKRYEEIFVPFLENYLNCPPEFLLECDAVIKGMKDSGIDMRVKSLEREFNRTDLLAVNAYIERRAAFPSRSPSSCTQFAFWGALTQDSPQKGGLIAARNMDGECDVRKVTVSHFLLFAVDPAEPGYKRWFSAMWPGFVGTISGINEEGFYSMENAGGTGPGPVVGNIVPCSWVQRNILEKEGSEATPEKILNRIEQFKCEGGGITAPGSIILWAVPFHNQEAPAFVYEGDRFGGAMRTPAKVMPVHPHNIMASNHHKVYGYNPDQPGLSFGKPVSFSSRWRYEVGMNELEAWSRAGKALGLTEAKRLLQIVSHGSTEYSVIFLANQMKILVAVDDLKTDMWDAPYLSWREYQFEELFAR</sequence>
<comment type="caution">
    <text evidence="2">The sequence shown here is derived from an EMBL/GenBank/DDBJ whole genome shotgun (WGS) entry which is preliminary data.</text>
</comment>
<evidence type="ECO:0000313" key="3">
    <source>
        <dbReference type="Proteomes" id="UP000051861"/>
    </source>
</evidence>
<dbReference type="Proteomes" id="UP000051861">
    <property type="component" value="Unassembled WGS sequence"/>
</dbReference>
<evidence type="ECO:0008006" key="4">
    <source>
        <dbReference type="Google" id="ProtNLM"/>
    </source>
</evidence>
<protein>
    <recommendedName>
        <fullName evidence="4">SD-repeat containing protein B domain-containing protein</fullName>
    </recommendedName>
</protein>
<feature type="signal peptide" evidence="1">
    <location>
        <begin position="1"/>
        <end position="21"/>
    </location>
</feature>
<dbReference type="Gene3D" id="3.60.60.10">
    <property type="entry name" value="Penicillin V Acylase, Chain A"/>
    <property type="match status" value="1"/>
</dbReference>
<dbReference type="AlphaFoldDB" id="A0A0S7XRW5"/>
<evidence type="ECO:0000313" key="2">
    <source>
        <dbReference type="EMBL" id="KPJ65108.1"/>
    </source>
</evidence>